<dbReference type="AlphaFoldDB" id="A0A2J6SPL5"/>
<reference evidence="2 3" key="1">
    <citation type="submission" date="2016-04" db="EMBL/GenBank/DDBJ databases">
        <title>A degradative enzymes factory behind the ericoid mycorrhizal symbiosis.</title>
        <authorList>
            <consortium name="DOE Joint Genome Institute"/>
            <person name="Martino E."/>
            <person name="Morin E."/>
            <person name="Grelet G."/>
            <person name="Kuo A."/>
            <person name="Kohler A."/>
            <person name="Daghino S."/>
            <person name="Barry K."/>
            <person name="Choi C."/>
            <person name="Cichocki N."/>
            <person name="Clum A."/>
            <person name="Copeland A."/>
            <person name="Hainaut M."/>
            <person name="Haridas S."/>
            <person name="Labutti K."/>
            <person name="Lindquist E."/>
            <person name="Lipzen A."/>
            <person name="Khouja H.-R."/>
            <person name="Murat C."/>
            <person name="Ohm R."/>
            <person name="Olson A."/>
            <person name="Spatafora J."/>
            <person name="Veneault-Fourrey C."/>
            <person name="Henrissat B."/>
            <person name="Grigoriev I."/>
            <person name="Martin F."/>
            <person name="Perotto S."/>
        </authorList>
    </citation>
    <scope>NUCLEOTIDE SEQUENCE [LARGE SCALE GENOMIC DNA]</scope>
    <source>
        <strain evidence="2 3">E</strain>
    </source>
</reference>
<accession>A0A2J6SPL5</accession>
<evidence type="ECO:0000313" key="2">
    <source>
        <dbReference type="EMBL" id="PMD52728.1"/>
    </source>
</evidence>
<feature type="compositionally biased region" description="Basic and acidic residues" evidence="1">
    <location>
        <begin position="280"/>
        <end position="303"/>
    </location>
</feature>
<dbReference type="STRING" id="1095630.A0A2J6SPL5"/>
<keyword evidence="3" id="KW-1185">Reference proteome</keyword>
<dbReference type="Proteomes" id="UP000235371">
    <property type="component" value="Unassembled WGS sequence"/>
</dbReference>
<feature type="region of interest" description="Disordered" evidence="1">
    <location>
        <begin position="240"/>
        <end position="345"/>
    </location>
</feature>
<dbReference type="GeneID" id="36578996"/>
<feature type="compositionally biased region" description="Polar residues" evidence="1">
    <location>
        <begin position="253"/>
        <end position="278"/>
    </location>
</feature>
<dbReference type="EMBL" id="KZ613895">
    <property type="protein sequence ID" value="PMD52728.1"/>
    <property type="molecule type" value="Genomic_DNA"/>
</dbReference>
<sequence>MDRPSGPDWSGINRMVHYRIGMLRFENNLGPIKRKRLQEIFDEEVPTPKKMKFTDVPVIPHDNTLHESWDEALLERLQPTNKSTNQKPGSATDDLLISLPQHQQFTTTGSSVAFPIHQGQRSKSAEPTIEACVRQARRQYLDEAAHLPVEHDDSEMPRTSPRSKKRAHSSSQDDVVDLSNDTELPLPKEEEGEASASYPVSPLAQYCARLLSRPSASPAPKFDIANASPQETEIPVIISAKRIKPNSGEKLQEQSGTPEPESPTKTVSTGNAGSLRSSRQIHEGKKENASVEGNERDQKESSESKVGPKRPWSYFDTYKTRKPSNIRDFGNPRPVAPASTPSASRGQESMVYLLIHWGPWH</sequence>
<dbReference type="OrthoDB" id="3559340at2759"/>
<dbReference type="RefSeq" id="XP_024729632.1">
    <property type="nucleotide sequence ID" value="XM_024870914.1"/>
</dbReference>
<feature type="compositionally biased region" description="Basic and acidic residues" evidence="1">
    <location>
        <begin position="145"/>
        <end position="156"/>
    </location>
</feature>
<gene>
    <name evidence="2" type="ORF">K444DRAFT_190228</name>
</gene>
<name>A0A2J6SPL5_9HELO</name>
<dbReference type="InParanoid" id="A0A2J6SPL5"/>
<protein>
    <submittedName>
        <fullName evidence="2">Uncharacterized protein</fullName>
    </submittedName>
</protein>
<proteinExistence type="predicted"/>
<organism evidence="2 3">
    <name type="scientific">Hyaloscypha bicolor E</name>
    <dbReference type="NCBI Taxonomy" id="1095630"/>
    <lineage>
        <taxon>Eukaryota</taxon>
        <taxon>Fungi</taxon>
        <taxon>Dikarya</taxon>
        <taxon>Ascomycota</taxon>
        <taxon>Pezizomycotina</taxon>
        <taxon>Leotiomycetes</taxon>
        <taxon>Helotiales</taxon>
        <taxon>Hyaloscyphaceae</taxon>
        <taxon>Hyaloscypha</taxon>
        <taxon>Hyaloscypha bicolor</taxon>
    </lineage>
</organism>
<feature type="region of interest" description="Disordered" evidence="1">
    <location>
        <begin position="145"/>
        <end position="198"/>
    </location>
</feature>
<evidence type="ECO:0000313" key="3">
    <source>
        <dbReference type="Proteomes" id="UP000235371"/>
    </source>
</evidence>
<evidence type="ECO:0000256" key="1">
    <source>
        <dbReference type="SAM" id="MobiDB-lite"/>
    </source>
</evidence>